<comment type="caution">
    <text evidence="1">The sequence shown here is derived from an EMBL/GenBank/DDBJ whole genome shotgun (WGS) entry which is preliminary data.</text>
</comment>
<gene>
    <name evidence="1" type="ORF">MN202_07300</name>
</gene>
<proteinExistence type="predicted"/>
<reference evidence="1 2" key="1">
    <citation type="journal article" date="2023" name="Ecotoxicol. Environ. Saf.">
        <title>Mercury remediation potential of mercury-resistant strain Rheinheimera metallidurans sp. nov. isolated from a municipal waste dumping site.</title>
        <authorList>
            <person name="Yadav V."/>
            <person name="Manjhi A."/>
            <person name="Vadakedath N."/>
        </authorList>
    </citation>
    <scope>NUCLEOTIDE SEQUENCE [LARGE SCALE GENOMIC DNA]</scope>
    <source>
        <strain evidence="1 2">E-49</strain>
    </source>
</reference>
<keyword evidence="2" id="KW-1185">Reference proteome</keyword>
<dbReference type="EMBL" id="JALAAR010000005">
    <property type="protein sequence ID" value="MEH8017030.1"/>
    <property type="molecule type" value="Genomic_DNA"/>
</dbReference>
<protein>
    <submittedName>
        <fullName evidence="1">Uncharacterized protein</fullName>
    </submittedName>
</protein>
<dbReference type="InterPro" id="IPR053756">
    <property type="entry name" value="Toxin_immunity_effector"/>
</dbReference>
<organism evidence="1 2">
    <name type="scientific">Rheinheimera muenzenbergensis</name>
    <dbReference type="NCBI Taxonomy" id="1193628"/>
    <lineage>
        <taxon>Bacteria</taxon>
        <taxon>Pseudomonadati</taxon>
        <taxon>Pseudomonadota</taxon>
        <taxon>Gammaproteobacteria</taxon>
        <taxon>Chromatiales</taxon>
        <taxon>Chromatiaceae</taxon>
        <taxon>Rheinheimera</taxon>
    </lineage>
</organism>
<evidence type="ECO:0000313" key="2">
    <source>
        <dbReference type="Proteomes" id="UP001375382"/>
    </source>
</evidence>
<dbReference type="Gene3D" id="1.10.287.2500">
    <property type="match status" value="1"/>
</dbReference>
<accession>A0ABU8C5T6</accession>
<sequence>MPQVDVRTLSVCIQALQTAIKHNDFLSQSATVDSDDYEESSYMFELELAKLIKLYQQEEAAGNVNIPLAELLKPPFDGSINA</sequence>
<dbReference type="Proteomes" id="UP001375382">
    <property type="component" value="Unassembled WGS sequence"/>
</dbReference>
<name>A0ABU8C5T6_9GAMM</name>
<dbReference type="RefSeq" id="WP_335735444.1">
    <property type="nucleotide sequence ID" value="NZ_JALAAR010000005.1"/>
</dbReference>
<evidence type="ECO:0000313" key="1">
    <source>
        <dbReference type="EMBL" id="MEH8017030.1"/>
    </source>
</evidence>